<reference evidence="6" key="1">
    <citation type="journal article" date="2023" name="Science">
        <title>Elucidation of the pathway for biosynthesis of saponin adjuvants from the soapbark tree.</title>
        <authorList>
            <person name="Reed J."/>
            <person name="Orme A."/>
            <person name="El-Demerdash A."/>
            <person name="Owen C."/>
            <person name="Martin L.B.B."/>
            <person name="Misra R.C."/>
            <person name="Kikuchi S."/>
            <person name="Rejzek M."/>
            <person name="Martin A.C."/>
            <person name="Harkess A."/>
            <person name="Leebens-Mack J."/>
            <person name="Louveau T."/>
            <person name="Stephenson M.J."/>
            <person name="Osbourn A."/>
        </authorList>
    </citation>
    <scope>NUCLEOTIDE SEQUENCE</scope>
    <source>
        <strain evidence="6">S10</strain>
    </source>
</reference>
<accession>A0AAD7M0H3</accession>
<feature type="compositionally biased region" description="Polar residues" evidence="3">
    <location>
        <begin position="272"/>
        <end position="287"/>
    </location>
</feature>
<dbReference type="PANTHER" id="PTHR32099:SF42">
    <property type="entry name" value="CYSTEINE-RICH RECEPTOR-LIKE PROTEIN KINASE 9-RELATED"/>
    <property type="match status" value="1"/>
</dbReference>
<feature type="region of interest" description="Disordered" evidence="3">
    <location>
        <begin position="248"/>
        <end position="287"/>
    </location>
</feature>
<evidence type="ECO:0000313" key="6">
    <source>
        <dbReference type="EMBL" id="KAJ7967627.1"/>
    </source>
</evidence>
<evidence type="ECO:0000256" key="3">
    <source>
        <dbReference type="SAM" id="MobiDB-lite"/>
    </source>
</evidence>
<keyword evidence="2" id="KW-0677">Repeat</keyword>
<evidence type="ECO:0000313" key="7">
    <source>
        <dbReference type="Proteomes" id="UP001163823"/>
    </source>
</evidence>
<dbReference type="AlphaFoldDB" id="A0AAD7M0H3"/>
<evidence type="ECO:0000256" key="1">
    <source>
        <dbReference type="ARBA" id="ARBA00022729"/>
    </source>
</evidence>
<feature type="compositionally biased region" description="Pro residues" evidence="3">
    <location>
        <begin position="248"/>
        <end position="270"/>
    </location>
</feature>
<comment type="caution">
    <text evidence="6">The sequence shown here is derived from an EMBL/GenBank/DDBJ whole genome shotgun (WGS) entry which is preliminary data.</text>
</comment>
<dbReference type="FunFam" id="3.30.430.20:FF:000002">
    <property type="entry name" value="Cysteine-rich receptor-like protein kinase 10"/>
    <property type="match status" value="1"/>
</dbReference>
<organism evidence="6 7">
    <name type="scientific">Quillaja saponaria</name>
    <name type="common">Soap bark tree</name>
    <dbReference type="NCBI Taxonomy" id="32244"/>
    <lineage>
        <taxon>Eukaryota</taxon>
        <taxon>Viridiplantae</taxon>
        <taxon>Streptophyta</taxon>
        <taxon>Embryophyta</taxon>
        <taxon>Tracheophyta</taxon>
        <taxon>Spermatophyta</taxon>
        <taxon>Magnoliopsida</taxon>
        <taxon>eudicotyledons</taxon>
        <taxon>Gunneridae</taxon>
        <taxon>Pentapetalae</taxon>
        <taxon>rosids</taxon>
        <taxon>fabids</taxon>
        <taxon>Fabales</taxon>
        <taxon>Quillajaceae</taxon>
        <taxon>Quillaja</taxon>
    </lineage>
</organism>
<feature type="domain" description="Gnk2-homologous" evidence="5">
    <location>
        <begin position="25"/>
        <end position="128"/>
    </location>
</feature>
<proteinExistence type="predicted"/>
<protein>
    <submittedName>
        <fullName evidence="6">Cysteine-rich receptor-kinase-like protein</fullName>
    </submittedName>
</protein>
<sequence length="287" mass="31531">MASSPLLLILSAIVMQVTLNLAQQPGYRFHFCINTSYTAISTFPVNLNMTLSNLYVNATHSNGFYNTSTGQNPDKAYGLFHCRPYTSPELCRSCIKVASELITSLCPQQKEAITWYDECMLRFSNRSIFSDLEEIPKAYLWNVNDIKNSGGFNETMTGLMNSLVAQAVSSRKLFAAGVENDTIFSSIYGLVQCTPDISTRDCRTCLTRSLSDIPKCCNGKRGGRVLKPSCIIRYETFPFYNTTALLPPPPAPTLPPPPPGTSFAPMPPTPAASANYTGKPISFSSVR</sequence>
<dbReference type="KEGG" id="qsa:O6P43_011865"/>
<dbReference type="PROSITE" id="PS51473">
    <property type="entry name" value="GNK2"/>
    <property type="match status" value="2"/>
</dbReference>
<dbReference type="FunFam" id="3.30.430.20:FF:000003">
    <property type="entry name" value="Cysteine-rich RLK (RECEPTOR-like protein kinase) 10"/>
    <property type="match status" value="1"/>
</dbReference>
<dbReference type="Pfam" id="PF01657">
    <property type="entry name" value="Stress-antifung"/>
    <property type="match status" value="2"/>
</dbReference>
<feature type="chain" id="PRO_5042172099" evidence="4">
    <location>
        <begin position="23"/>
        <end position="287"/>
    </location>
</feature>
<keyword evidence="1 4" id="KW-0732">Signal</keyword>
<name>A0AAD7M0H3_QUISA</name>
<dbReference type="InterPro" id="IPR038408">
    <property type="entry name" value="GNK2_sf"/>
</dbReference>
<gene>
    <name evidence="6" type="ORF">O6P43_011865</name>
</gene>
<dbReference type="InterPro" id="IPR002902">
    <property type="entry name" value="GNK2"/>
</dbReference>
<evidence type="ECO:0000256" key="2">
    <source>
        <dbReference type="ARBA" id="ARBA00022737"/>
    </source>
</evidence>
<dbReference type="CDD" id="cd23509">
    <property type="entry name" value="Gnk2-like"/>
    <property type="match status" value="2"/>
</dbReference>
<evidence type="ECO:0000259" key="5">
    <source>
        <dbReference type="PROSITE" id="PS51473"/>
    </source>
</evidence>
<keyword evidence="6" id="KW-0675">Receptor</keyword>
<keyword evidence="7" id="KW-1185">Reference proteome</keyword>
<dbReference type="Gene3D" id="3.30.430.20">
    <property type="entry name" value="Gnk2 domain, C-X8-C-X2-C motif"/>
    <property type="match status" value="2"/>
</dbReference>
<feature type="signal peptide" evidence="4">
    <location>
        <begin position="1"/>
        <end position="22"/>
    </location>
</feature>
<dbReference type="EMBL" id="JARAOO010000005">
    <property type="protein sequence ID" value="KAJ7967627.1"/>
    <property type="molecule type" value="Genomic_DNA"/>
</dbReference>
<evidence type="ECO:0000256" key="4">
    <source>
        <dbReference type="SAM" id="SignalP"/>
    </source>
</evidence>
<dbReference type="PANTHER" id="PTHR32099">
    <property type="entry name" value="CYSTEINE-RICH REPEAT SECRETORY PROTEIN"/>
    <property type="match status" value="1"/>
</dbReference>
<feature type="domain" description="Gnk2-homologous" evidence="5">
    <location>
        <begin position="134"/>
        <end position="239"/>
    </location>
</feature>
<dbReference type="Proteomes" id="UP001163823">
    <property type="component" value="Chromosome 5"/>
</dbReference>